<proteinExistence type="predicted"/>
<feature type="transmembrane region" description="Helical" evidence="1">
    <location>
        <begin position="125"/>
        <end position="151"/>
    </location>
</feature>
<dbReference type="RefSeq" id="WP_089871292.1">
    <property type="nucleotide sequence ID" value="NZ_FOTC01000005.1"/>
</dbReference>
<name>A0A1I4HGE1_9EURY</name>
<reference evidence="3" key="1">
    <citation type="submission" date="2016-10" db="EMBL/GenBank/DDBJ databases">
        <authorList>
            <person name="Varghese N."/>
            <person name="Submissions S."/>
        </authorList>
    </citation>
    <scope>NUCLEOTIDE SEQUENCE [LARGE SCALE GENOMIC DNA]</scope>
    <source>
        <strain evidence="3">CGMCC 1.7738</strain>
    </source>
</reference>
<dbReference type="STRING" id="553466.SAMN04487950_3716"/>
<keyword evidence="1" id="KW-0812">Transmembrane</keyword>
<evidence type="ECO:0000313" key="2">
    <source>
        <dbReference type="EMBL" id="SFL41349.1"/>
    </source>
</evidence>
<dbReference type="AlphaFoldDB" id="A0A1I4HGE1"/>
<feature type="transmembrane region" description="Helical" evidence="1">
    <location>
        <begin position="33"/>
        <end position="66"/>
    </location>
</feature>
<keyword evidence="1" id="KW-1133">Transmembrane helix</keyword>
<evidence type="ECO:0000256" key="1">
    <source>
        <dbReference type="SAM" id="Phobius"/>
    </source>
</evidence>
<sequence>MDSPPSTNRSVERQSTDGAIGDLLPRASVDSKWWYWIAAVPLFALLGTLFGVTFAVVGLLSFVVGVGFDAGILSVLPFFAAVLAVVFVALVGGLLTLVFPLAMYVDARAITESTADYEWRPDPTLYGLVALAGAVTTTFVVTVPLALYYLYKRHETVGTP</sequence>
<keyword evidence="3" id="KW-1185">Reference proteome</keyword>
<dbReference type="Proteomes" id="UP000199607">
    <property type="component" value="Unassembled WGS sequence"/>
</dbReference>
<feature type="transmembrane region" description="Helical" evidence="1">
    <location>
        <begin position="78"/>
        <end position="105"/>
    </location>
</feature>
<keyword evidence="1" id="KW-0472">Membrane</keyword>
<gene>
    <name evidence="2" type="ORF">SAMN04487950_3716</name>
</gene>
<evidence type="ECO:0000313" key="3">
    <source>
        <dbReference type="Proteomes" id="UP000199607"/>
    </source>
</evidence>
<dbReference type="EMBL" id="FOTC01000005">
    <property type="protein sequence ID" value="SFL41349.1"/>
    <property type="molecule type" value="Genomic_DNA"/>
</dbReference>
<protein>
    <submittedName>
        <fullName evidence="2">Uncharacterized protein</fullName>
    </submittedName>
</protein>
<accession>A0A1I4HGE1</accession>
<organism evidence="2 3">
    <name type="scientific">Halogranum rubrum</name>
    <dbReference type="NCBI Taxonomy" id="553466"/>
    <lineage>
        <taxon>Archaea</taxon>
        <taxon>Methanobacteriati</taxon>
        <taxon>Methanobacteriota</taxon>
        <taxon>Stenosarchaea group</taxon>
        <taxon>Halobacteria</taxon>
        <taxon>Halobacteriales</taxon>
        <taxon>Haloferacaceae</taxon>
    </lineage>
</organism>